<feature type="non-terminal residue" evidence="1">
    <location>
        <position position="79"/>
    </location>
</feature>
<evidence type="ECO:0000313" key="2">
    <source>
        <dbReference type="Proteomes" id="UP001295444"/>
    </source>
</evidence>
<dbReference type="EMBL" id="OW240912">
    <property type="protein sequence ID" value="CAH2223234.1"/>
    <property type="molecule type" value="Genomic_DNA"/>
</dbReference>
<name>A0AAD1R4B3_PELCU</name>
<protein>
    <submittedName>
        <fullName evidence="1">Uncharacterized protein</fullName>
    </submittedName>
</protein>
<accession>A0AAD1R4B3</accession>
<proteinExistence type="predicted"/>
<sequence length="79" mass="8302">MEILTTVSRQSSICTMVGVRTAGAGSGCVLRSHRVARWGHGQLPGRALLLRLLCAGKAGDALRPGYRVGERAAQPETTA</sequence>
<keyword evidence="2" id="KW-1185">Reference proteome</keyword>
<dbReference type="AlphaFoldDB" id="A0AAD1R4B3"/>
<gene>
    <name evidence="1" type="ORF">PECUL_23A005471</name>
</gene>
<organism evidence="1 2">
    <name type="scientific">Pelobates cultripes</name>
    <name type="common">Western spadefoot toad</name>
    <dbReference type="NCBI Taxonomy" id="61616"/>
    <lineage>
        <taxon>Eukaryota</taxon>
        <taxon>Metazoa</taxon>
        <taxon>Chordata</taxon>
        <taxon>Craniata</taxon>
        <taxon>Vertebrata</taxon>
        <taxon>Euteleostomi</taxon>
        <taxon>Amphibia</taxon>
        <taxon>Batrachia</taxon>
        <taxon>Anura</taxon>
        <taxon>Pelobatoidea</taxon>
        <taxon>Pelobatidae</taxon>
        <taxon>Pelobates</taxon>
    </lineage>
</organism>
<dbReference type="Proteomes" id="UP001295444">
    <property type="component" value="Chromosome 01"/>
</dbReference>
<evidence type="ECO:0000313" key="1">
    <source>
        <dbReference type="EMBL" id="CAH2223234.1"/>
    </source>
</evidence>
<reference evidence="1" key="1">
    <citation type="submission" date="2022-03" db="EMBL/GenBank/DDBJ databases">
        <authorList>
            <person name="Alioto T."/>
            <person name="Alioto T."/>
            <person name="Gomez Garrido J."/>
        </authorList>
    </citation>
    <scope>NUCLEOTIDE SEQUENCE</scope>
</reference>